<reference evidence="1" key="1">
    <citation type="submission" date="2019-08" db="EMBL/GenBank/DDBJ databases">
        <title>The improved chromosome-level genome for the pearl oyster Pinctada fucata martensii using PacBio sequencing and Hi-C.</title>
        <authorList>
            <person name="Zheng Z."/>
        </authorList>
    </citation>
    <scope>NUCLEOTIDE SEQUENCE</scope>
    <source>
        <strain evidence="1">ZZ-2019</strain>
        <tissue evidence="1">Adductor muscle</tissue>
    </source>
</reference>
<dbReference type="EMBL" id="VSWD01000013">
    <property type="protein sequence ID" value="KAK3084452.1"/>
    <property type="molecule type" value="Genomic_DNA"/>
</dbReference>
<dbReference type="AlphaFoldDB" id="A0AA88XNK3"/>
<sequence>MSYIYNSGPHRPLWPVYGEYLYLPPQRWVHSLEPYALVTYKCKLMMDKIDLDTAVDFIRTTALRAPERRVWRDGDYSFGILEEARTVPGSDQKDDVICPTYHPQFTGPGTQ</sequence>
<gene>
    <name evidence="1" type="ORF">FSP39_013766</name>
</gene>
<keyword evidence="2" id="KW-1185">Reference proteome</keyword>
<dbReference type="PANTHER" id="PTHR34179">
    <property type="entry name" value="TUMOR PROTEIN P53-INDUCIBLE PROTEIN 13"/>
    <property type="match status" value="1"/>
</dbReference>
<dbReference type="Proteomes" id="UP001186944">
    <property type="component" value="Unassembled WGS sequence"/>
</dbReference>
<proteinExistence type="predicted"/>
<protein>
    <submittedName>
        <fullName evidence="1">Uncharacterized protein</fullName>
    </submittedName>
</protein>
<dbReference type="InterPro" id="IPR021454">
    <property type="entry name" value="DUF3105"/>
</dbReference>
<dbReference type="GO" id="GO:0005737">
    <property type="term" value="C:cytoplasm"/>
    <property type="evidence" value="ECO:0007669"/>
    <property type="project" value="TreeGrafter"/>
</dbReference>
<organism evidence="1 2">
    <name type="scientific">Pinctada imbricata</name>
    <name type="common">Atlantic pearl-oyster</name>
    <name type="synonym">Pinctada martensii</name>
    <dbReference type="NCBI Taxonomy" id="66713"/>
    <lineage>
        <taxon>Eukaryota</taxon>
        <taxon>Metazoa</taxon>
        <taxon>Spiralia</taxon>
        <taxon>Lophotrochozoa</taxon>
        <taxon>Mollusca</taxon>
        <taxon>Bivalvia</taxon>
        <taxon>Autobranchia</taxon>
        <taxon>Pteriomorphia</taxon>
        <taxon>Pterioida</taxon>
        <taxon>Pterioidea</taxon>
        <taxon>Pteriidae</taxon>
        <taxon>Pinctada</taxon>
    </lineage>
</organism>
<dbReference type="Pfam" id="PF11303">
    <property type="entry name" value="DUF3105"/>
    <property type="match status" value="1"/>
</dbReference>
<accession>A0AA88XNK3</accession>
<comment type="caution">
    <text evidence="1">The sequence shown here is derived from an EMBL/GenBank/DDBJ whole genome shotgun (WGS) entry which is preliminary data.</text>
</comment>
<name>A0AA88XNK3_PINIB</name>
<evidence type="ECO:0000313" key="1">
    <source>
        <dbReference type="EMBL" id="KAK3084452.1"/>
    </source>
</evidence>
<evidence type="ECO:0000313" key="2">
    <source>
        <dbReference type="Proteomes" id="UP001186944"/>
    </source>
</evidence>
<dbReference type="PANTHER" id="PTHR34179:SF1">
    <property type="entry name" value="TUMOR PROTEIN P53-INDUCIBLE PROTEIN 13"/>
    <property type="match status" value="1"/>
</dbReference>